<evidence type="ECO:0000256" key="13">
    <source>
        <dbReference type="ARBA" id="ARBA00023303"/>
    </source>
</evidence>
<protein>
    <recommendedName>
        <fullName evidence="16">EF-hand domain-containing protein</fullName>
    </recommendedName>
</protein>
<comment type="subcellular location">
    <subcellularLocation>
        <location evidence="1">Membrane</location>
        <topology evidence="1">Multi-pass membrane protein</topology>
    </subcellularLocation>
</comment>
<dbReference type="PROSITE" id="PS50222">
    <property type="entry name" value="EF_HAND_2"/>
    <property type="match status" value="1"/>
</dbReference>
<dbReference type="Proteomes" id="UP000626109">
    <property type="component" value="Unassembled WGS sequence"/>
</dbReference>
<feature type="transmembrane region" description="Helical" evidence="15">
    <location>
        <begin position="385"/>
        <end position="408"/>
    </location>
</feature>
<sequence>MTQKKWPPKISKSSSFGSTRSNSIEGTLAPGTTSLPRLRRALSRGGRASAPSDSVSVRPCHSQLAHPSTELEELLKANDQRVLSLVSSQHEAMRADMVRQAQRQTEMLRLENEELRAQLATVVSDTGVSAKRADSGDAVAARDCQVAGEDGGTSECSLSAQNPDLRMAGGSSLSSKPPRPPFLWDMELNPPLPGEVVSPHAPVAGKRQNGHVLHDEFGEEANPKDASASHVEDASSPTPSEAAQRRRTLRRRDKVLEADTPGHDKLVLVFADAATMKDSAEVTSPRSSRRKVSTESKLIQKEAGPPEDFFLEEISPEVERSQSQFQKLEHFLQSGKFELLISALLCANVFFLALELQYHGATAGYHLSFYETPYPKEEDWAQIDAFFVAGDYVFTGLFFIDVAVRIAVLRSKFWSVSMNWIDFVVVLTSLAQLAITLPISPMFLRLLRVGKLTRSLRMVTSTNAVASLQLLVKCLASSVDMLCWSFIILIFIQCIAGMIVATLARDYIADESKDQETRRAVFIYYGTFTRTFLTMFEILFANWAPACRVLVDNVSEWYSIFFLIYRCVIGFAVINVLNAVFVQQTLKAASSDEELSFKQRQKDQVKYAQKVKKLFQSMDVSDDGLITFDEFALLVEDPKLKFWMGQLELEYHDLLGLFEMLDDGDGEISMDEFVEGAGRLKGTAKTIDIWRLETKLEIMLTRLLTNTSQPLQPFLSTERPDLDLDQLYKASGKSQSLRVC</sequence>
<feature type="region of interest" description="Disordered" evidence="14">
    <location>
        <begin position="220"/>
        <end position="248"/>
    </location>
</feature>
<reference evidence="17" key="1">
    <citation type="submission" date="2021-02" db="EMBL/GenBank/DDBJ databases">
        <authorList>
            <person name="Dougan E. K."/>
            <person name="Rhodes N."/>
            <person name="Thang M."/>
            <person name="Chan C."/>
        </authorList>
    </citation>
    <scope>NUCLEOTIDE SEQUENCE</scope>
</reference>
<keyword evidence="6 15" id="KW-0812">Transmembrane</keyword>
<evidence type="ECO:0000256" key="3">
    <source>
        <dbReference type="ARBA" id="ARBA00022553"/>
    </source>
</evidence>
<keyword evidence="5" id="KW-0107">Calcium channel</keyword>
<evidence type="ECO:0000256" key="6">
    <source>
        <dbReference type="ARBA" id="ARBA00022692"/>
    </source>
</evidence>
<feature type="transmembrane region" description="Helical" evidence="15">
    <location>
        <begin position="337"/>
        <end position="358"/>
    </location>
</feature>
<accession>A0A813DUV9</accession>
<evidence type="ECO:0000256" key="15">
    <source>
        <dbReference type="SAM" id="Phobius"/>
    </source>
</evidence>
<dbReference type="GO" id="GO:0008331">
    <property type="term" value="F:high voltage-gated calcium channel activity"/>
    <property type="evidence" value="ECO:0007669"/>
    <property type="project" value="TreeGrafter"/>
</dbReference>
<evidence type="ECO:0000256" key="10">
    <source>
        <dbReference type="ARBA" id="ARBA00023065"/>
    </source>
</evidence>
<dbReference type="EMBL" id="CAJNNW010031764">
    <property type="protein sequence ID" value="CAE8708953.1"/>
    <property type="molecule type" value="Genomic_DNA"/>
</dbReference>
<dbReference type="SMART" id="SM00054">
    <property type="entry name" value="EFh"/>
    <property type="match status" value="2"/>
</dbReference>
<keyword evidence="4" id="KW-0109">Calcium transport</keyword>
<dbReference type="InterPro" id="IPR011992">
    <property type="entry name" value="EF-hand-dom_pair"/>
</dbReference>
<evidence type="ECO:0000256" key="12">
    <source>
        <dbReference type="ARBA" id="ARBA00023180"/>
    </source>
</evidence>
<organism evidence="17 19">
    <name type="scientific">Polarella glacialis</name>
    <name type="common">Dinoflagellate</name>
    <dbReference type="NCBI Taxonomy" id="89957"/>
    <lineage>
        <taxon>Eukaryota</taxon>
        <taxon>Sar</taxon>
        <taxon>Alveolata</taxon>
        <taxon>Dinophyceae</taxon>
        <taxon>Suessiales</taxon>
        <taxon>Suessiaceae</taxon>
        <taxon>Polarella</taxon>
    </lineage>
</organism>
<dbReference type="OMA" id="AWIVIIH"/>
<keyword evidence="11 15" id="KW-0472">Membrane</keyword>
<feature type="domain" description="EF-hand" evidence="16">
    <location>
        <begin position="606"/>
        <end position="641"/>
    </location>
</feature>
<feature type="transmembrane region" description="Helical" evidence="15">
    <location>
        <begin position="522"/>
        <end position="545"/>
    </location>
</feature>
<evidence type="ECO:0000313" key="19">
    <source>
        <dbReference type="Proteomes" id="UP000654075"/>
    </source>
</evidence>
<comment type="caution">
    <text evidence="17">The sequence shown here is derived from an EMBL/GenBank/DDBJ whole genome shotgun (WGS) entry which is preliminary data.</text>
</comment>
<evidence type="ECO:0000256" key="11">
    <source>
        <dbReference type="ARBA" id="ARBA00023136"/>
    </source>
</evidence>
<feature type="region of interest" description="Disordered" evidence="14">
    <location>
        <begin position="1"/>
        <end position="64"/>
    </location>
</feature>
<name>A0A813DUV9_POLGL</name>
<dbReference type="InterPro" id="IPR002048">
    <property type="entry name" value="EF_hand_dom"/>
</dbReference>
<feature type="transmembrane region" description="Helical" evidence="15">
    <location>
        <begin position="557"/>
        <end position="581"/>
    </location>
</feature>
<evidence type="ECO:0000313" key="18">
    <source>
        <dbReference type="EMBL" id="CAE8708953.1"/>
    </source>
</evidence>
<dbReference type="InterPro" id="IPR018247">
    <property type="entry name" value="EF_Hand_1_Ca_BS"/>
</dbReference>
<keyword evidence="7" id="KW-0106">Calcium</keyword>
<keyword evidence="13" id="KW-0407">Ion channel</keyword>
<keyword evidence="19" id="KW-1185">Reference proteome</keyword>
<feature type="region of interest" description="Disordered" evidence="14">
    <location>
        <begin position="279"/>
        <end position="298"/>
    </location>
</feature>
<keyword evidence="2" id="KW-0813">Transport</keyword>
<keyword evidence="12" id="KW-0325">Glycoprotein</keyword>
<evidence type="ECO:0000256" key="2">
    <source>
        <dbReference type="ARBA" id="ARBA00022448"/>
    </source>
</evidence>
<dbReference type="SUPFAM" id="SSF81324">
    <property type="entry name" value="Voltage-gated potassium channels"/>
    <property type="match status" value="1"/>
</dbReference>
<feature type="compositionally biased region" description="Polar residues" evidence="14">
    <location>
        <begin position="16"/>
        <end position="33"/>
    </location>
</feature>
<evidence type="ECO:0000256" key="1">
    <source>
        <dbReference type="ARBA" id="ARBA00004141"/>
    </source>
</evidence>
<evidence type="ECO:0000256" key="9">
    <source>
        <dbReference type="ARBA" id="ARBA00022989"/>
    </source>
</evidence>
<feature type="transmembrane region" description="Helical" evidence="15">
    <location>
        <begin position="420"/>
        <end position="444"/>
    </location>
</feature>
<evidence type="ECO:0000259" key="16">
    <source>
        <dbReference type="PROSITE" id="PS50222"/>
    </source>
</evidence>
<dbReference type="CDD" id="cd00051">
    <property type="entry name" value="EFh"/>
    <property type="match status" value="1"/>
</dbReference>
<dbReference type="Gene3D" id="1.10.238.10">
    <property type="entry name" value="EF-hand"/>
    <property type="match status" value="1"/>
</dbReference>
<dbReference type="Gene3D" id="1.20.120.350">
    <property type="entry name" value="Voltage-gated potassium channels. Chain C"/>
    <property type="match status" value="1"/>
</dbReference>
<dbReference type="EMBL" id="CAJNNV010004705">
    <property type="protein sequence ID" value="CAE8591113.1"/>
    <property type="molecule type" value="Genomic_DNA"/>
</dbReference>
<dbReference type="GO" id="GO:0005509">
    <property type="term" value="F:calcium ion binding"/>
    <property type="evidence" value="ECO:0007669"/>
    <property type="project" value="InterPro"/>
</dbReference>
<dbReference type="PANTHER" id="PTHR45628">
    <property type="entry name" value="VOLTAGE-DEPENDENT CALCIUM CHANNEL TYPE A SUBUNIT ALPHA-1"/>
    <property type="match status" value="1"/>
</dbReference>
<dbReference type="PROSITE" id="PS00018">
    <property type="entry name" value="EF_HAND_1"/>
    <property type="match status" value="1"/>
</dbReference>
<proteinExistence type="predicted"/>
<feature type="transmembrane region" description="Helical" evidence="15">
    <location>
        <begin position="481"/>
        <end position="501"/>
    </location>
</feature>
<dbReference type="GO" id="GO:0098703">
    <property type="term" value="P:calcium ion import across plasma membrane"/>
    <property type="evidence" value="ECO:0007669"/>
    <property type="project" value="TreeGrafter"/>
</dbReference>
<keyword evidence="3" id="KW-0597">Phosphoprotein</keyword>
<dbReference type="Proteomes" id="UP000654075">
    <property type="component" value="Unassembled WGS sequence"/>
</dbReference>
<evidence type="ECO:0000256" key="5">
    <source>
        <dbReference type="ARBA" id="ARBA00022673"/>
    </source>
</evidence>
<dbReference type="InterPro" id="IPR027359">
    <property type="entry name" value="Volt_channel_dom_sf"/>
</dbReference>
<keyword evidence="10" id="KW-0406">Ion transport</keyword>
<dbReference type="InterPro" id="IPR050599">
    <property type="entry name" value="VDCC_alpha-1_subunit"/>
</dbReference>
<evidence type="ECO:0000313" key="17">
    <source>
        <dbReference type="EMBL" id="CAE8591113.1"/>
    </source>
</evidence>
<dbReference type="OrthoDB" id="191686at2759"/>
<dbReference type="Pfam" id="PF00520">
    <property type="entry name" value="Ion_trans"/>
    <property type="match status" value="1"/>
</dbReference>
<dbReference type="SUPFAM" id="SSF47473">
    <property type="entry name" value="EF-hand"/>
    <property type="match status" value="1"/>
</dbReference>
<evidence type="ECO:0000256" key="8">
    <source>
        <dbReference type="ARBA" id="ARBA00022882"/>
    </source>
</evidence>
<dbReference type="Gene3D" id="1.10.287.70">
    <property type="match status" value="1"/>
</dbReference>
<evidence type="ECO:0000256" key="4">
    <source>
        <dbReference type="ARBA" id="ARBA00022568"/>
    </source>
</evidence>
<dbReference type="InterPro" id="IPR005821">
    <property type="entry name" value="Ion_trans_dom"/>
</dbReference>
<dbReference type="AlphaFoldDB" id="A0A813DUV9"/>
<evidence type="ECO:0000256" key="14">
    <source>
        <dbReference type="SAM" id="MobiDB-lite"/>
    </source>
</evidence>
<gene>
    <name evidence="17" type="ORF">PGLA1383_LOCUS9804</name>
    <name evidence="18" type="ORF">PGLA2088_LOCUS35194</name>
</gene>
<dbReference type="GO" id="GO:0005891">
    <property type="term" value="C:voltage-gated calcium channel complex"/>
    <property type="evidence" value="ECO:0007669"/>
    <property type="project" value="TreeGrafter"/>
</dbReference>
<keyword evidence="8" id="KW-0851">Voltage-gated channel</keyword>
<feature type="compositionally biased region" description="Low complexity" evidence="14">
    <location>
        <begin position="1"/>
        <end position="15"/>
    </location>
</feature>
<dbReference type="PANTHER" id="PTHR45628:SF7">
    <property type="entry name" value="VOLTAGE-DEPENDENT CALCIUM CHANNEL TYPE A SUBUNIT ALPHA-1"/>
    <property type="match status" value="1"/>
</dbReference>
<keyword evidence="9 15" id="KW-1133">Transmembrane helix</keyword>
<feature type="compositionally biased region" description="Low complexity" evidence="14">
    <location>
        <begin position="43"/>
        <end position="52"/>
    </location>
</feature>
<evidence type="ECO:0000256" key="7">
    <source>
        <dbReference type="ARBA" id="ARBA00022837"/>
    </source>
</evidence>